<name>A0AC58UDC2_TOBAC</name>
<reference evidence="1" key="1">
    <citation type="journal article" date="2014" name="Nat. Commun.">
        <title>The tobacco genome sequence and its comparison with those of tomato and potato.</title>
        <authorList>
            <person name="Sierro N."/>
            <person name="Battey J.N."/>
            <person name="Ouadi S."/>
            <person name="Bakaher N."/>
            <person name="Bovet L."/>
            <person name="Willig A."/>
            <person name="Goepfert S."/>
            <person name="Peitsch M.C."/>
            <person name="Ivanov N.V."/>
        </authorList>
    </citation>
    <scope>NUCLEOTIDE SEQUENCE [LARGE SCALE GENOMIC DNA]</scope>
</reference>
<accession>A0AC58UDC2</accession>
<dbReference type="RefSeq" id="XP_075107478.1">
    <property type="nucleotide sequence ID" value="XM_075251377.1"/>
</dbReference>
<reference evidence="2" key="2">
    <citation type="submission" date="2025-08" db="UniProtKB">
        <authorList>
            <consortium name="RefSeq"/>
        </authorList>
    </citation>
    <scope>IDENTIFICATION</scope>
    <source>
        <tissue evidence="2">Leaf</tissue>
    </source>
</reference>
<proteinExistence type="predicted"/>
<keyword evidence="1" id="KW-1185">Reference proteome</keyword>
<sequence length="923" mass="101939">MAGISKAAPGAFTITPHKLSICILIQVYAPPSQTSVPFPFSSVSQHNLLASFLLSLTKSSEDIFEPKLDELISQLNEIGGVLKHWLSDHLAGKLSSLASPDDLFNFFNDLRGILGGSDSNVMDDAQIILDPSSNLGVFVRRCLLAFNLLSFEAVCHLLTNVATYCKESLSAYPPYELSHFNDSDSYTEAPKHYENMDLENFVVEKVNKEIEARNVVDEKLSFHNHAPKALVRSIEDHYSSPGPQIKRITKPREVSTCASSSCDASDCVDSQTGAFLRTNWQIQGYLLEQADTIERQGSSFTLNAFESVLKDLLKLAPELHRVHFLRYLNSLYHQDYHTALENIHRYFDYSAGTEGCDFIPSSSTGCNSFGRYEVALLCLGMMHFHFGHPKQALEVLTEAVRVSQQQNNDSCLAYTLAAICKMLSEFGVSNMRGLIGSSYSPVTSIGTSLSTQQLLYVLLRRSLKRAESLKLKRLVASNHLAMAKFDLTQVQRPLLSFGPKASMKLATCPINVCKELRLSSHLINEYGDEASLMISDGAFCTQWIKNLKKPKCSVIFSHENECRSNTDALQFCGQPCSIPGSVLQLLGSSYLFRATAWEVYGSAPLARMNALLYATCFADSSSLDDVALAYGKLIQHLAVFKGYKEAFAALKLAEEKFLSVSKSQIQLVKLQLLHDHALHTGNLKLAQQLCDELGVLASSVTGVDIEIKVEASLRHARILIAANQFSQAASIAHSLFCMCYKFSLQVENATVLLLLAEIHKRSGNAVLGIPYALASLSFCKSFNLDLLKASATLTLAELWLSLGSSHAKRALALIHGAFPVLLGHGGLELRARAFITEAKCYLADSSFSVSEEPEMVLEPLTQAAKDLELLEYHKLAAEAFYLMAIVYDKLGQLDHREEAAYSFRKHITALESSDIEDPLQYCC</sequence>
<evidence type="ECO:0000313" key="1">
    <source>
        <dbReference type="Proteomes" id="UP000790787"/>
    </source>
</evidence>
<organism evidence="1 2">
    <name type="scientific">Nicotiana tabacum</name>
    <name type="common">Common tobacco</name>
    <dbReference type="NCBI Taxonomy" id="4097"/>
    <lineage>
        <taxon>Eukaryota</taxon>
        <taxon>Viridiplantae</taxon>
        <taxon>Streptophyta</taxon>
        <taxon>Embryophyta</taxon>
        <taxon>Tracheophyta</taxon>
        <taxon>Spermatophyta</taxon>
        <taxon>Magnoliopsida</taxon>
        <taxon>eudicotyledons</taxon>
        <taxon>Gunneridae</taxon>
        <taxon>Pentapetalae</taxon>
        <taxon>asterids</taxon>
        <taxon>lamiids</taxon>
        <taxon>Solanales</taxon>
        <taxon>Solanaceae</taxon>
        <taxon>Nicotianoideae</taxon>
        <taxon>Nicotianeae</taxon>
        <taxon>Nicotiana</taxon>
    </lineage>
</organism>
<gene>
    <name evidence="2" type="primary">LOC107774517</name>
</gene>
<dbReference type="Proteomes" id="UP000790787">
    <property type="component" value="Chromosome 1"/>
</dbReference>
<evidence type="ECO:0000313" key="2">
    <source>
        <dbReference type="RefSeq" id="XP_075107478.1"/>
    </source>
</evidence>
<protein>
    <submittedName>
        <fullName evidence="2">Anaphase-promoting complex subunit 5</fullName>
    </submittedName>
</protein>